<protein>
    <submittedName>
        <fullName evidence="4">BspA family leucine-rich repeat surface protein</fullName>
    </submittedName>
</protein>
<gene>
    <name evidence="4" type="ORF">SCF082_LOCUS19403</name>
</gene>
<feature type="region of interest" description="Disordered" evidence="1">
    <location>
        <begin position="428"/>
        <end position="457"/>
    </location>
</feature>
<keyword evidence="2" id="KW-0472">Membrane</keyword>
<dbReference type="SUPFAM" id="SSF52200">
    <property type="entry name" value="Toll/Interleukin receptor TIR domain"/>
    <property type="match status" value="1"/>
</dbReference>
<dbReference type="InterPro" id="IPR011889">
    <property type="entry name" value="Liste_lipo_26"/>
</dbReference>
<evidence type="ECO:0000256" key="2">
    <source>
        <dbReference type="SAM" id="Phobius"/>
    </source>
</evidence>
<proteinExistence type="predicted"/>
<feature type="transmembrane region" description="Helical" evidence="2">
    <location>
        <begin position="220"/>
        <end position="238"/>
    </location>
</feature>
<dbReference type="Pfam" id="PF13676">
    <property type="entry name" value="TIR_2"/>
    <property type="match status" value="1"/>
</dbReference>
<accession>A0ABP0KY48</accession>
<dbReference type="Gene3D" id="3.40.50.10140">
    <property type="entry name" value="Toll/interleukin-1 receptor homology (TIR) domain"/>
    <property type="match status" value="1"/>
</dbReference>
<dbReference type="InterPro" id="IPR035897">
    <property type="entry name" value="Toll_tir_struct_dom_sf"/>
</dbReference>
<keyword evidence="2" id="KW-1133">Transmembrane helix</keyword>
<evidence type="ECO:0000259" key="3">
    <source>
        <dbReference type="Pfam" id="PF13676"/>
    </source>
</evidence>
<comment type="caution">
    <text evidence="4">The sequence shown here is derived from an EMBL/GenBank/DDBJ whole genome shotgun (WGS) entry which is preliminary data.</text>
</comment>
<feature type="domain" description="TIR" evidence="3">
    <location>
        <begin position="306"/>
        <end position="420"/>
    </location>
</feature>
<keyword evidence="2" id="KW-0812">Transmembrane</keyword>
<evidence type="ECO:0000313" key="4">
    <source>
        <dbReference type="EMBL" id="CAK9030922.1"/>
    </source>
</evidence>
<dbReference type="InterPro" id="IPR005046">
    <property type="entry name" value="DUF285"/>
</dbReference>
<dbReference type="EMBL" id="CAXAMM010013272">
    <property type="protein sequence ID" value="CAK9030922.1"/>
    <property type="molecule type" value="Genomic_DNA"/>
</dbReference>
<feature type="non-terminal residue" evidence="4">
    <location>
        <position position="1"/>
    </location>
</feature>
<name>A0ABP0KY48_9DINO</name>
<dbReference type="Proteomes" id="UP001642464">
    <property type="component" value="Unassembled WGS sequence"/>
</dbReference>
<dbReference type="Pfam" id="PF03382">
    <property type="entry name" value="DUF285"/>
    <property type="match status" value="1"/>
</dbReference>
<keyword evidence="5" id="KW-1185">Reference proteome</keyword>
<organism evidence="4 5">
    <name type="scientific">Durusdinium trenchii</name>
    <dbReference type="NCBI Taxonomy" id="1381693"/>
    <lineage>
        <taxon>Eukaryota</taxon>
        <taxon>Sar</taxon>
        <taxon>Alveolata</taxon>
        <taxon>Dinophyceae</taxon>
        <taxon>Suessiales</taxon>
        <taxon>Symbiodiniaceae</taxon>
        <taxon>Durusdinium</taxon>
    </lineage>
</organism>
<reference evidence="4 5" key="1">
    <citation type="submission" date="2024-02" db="EMBL/GenBank/DDBJ databases">
        <authorList>
            <person name="Chen Y."/>
            <person name="Shah S."/>
            <person name="Dougan E. K."/>
            <person name="Thang M."/>
            <person name="Chan C."/>
        </authorList>
    </citation>
    <scope>NUCLEOTIDE SEQUENCE [LARGE SCALE GENOMIC DNA]</scope>
</reference>
<dbReference type="NCBIfam" id="TIGR02167">
    <property type="entry name" value="Liste_lipo_26"/>
    <property type="match status" value="1"/>
</dbReference>
<feature type="compositionally biased region" description="Polar residues" evidence="1">
    <location>
        <begin position="429"/>
        <end position="440"/>
    </location>
</feature>
<evidence type="ECO:0000313" key="5">
    <source>
        <dbReference type="Proteomes" id="UP001642464"/>
    </source>
</evidence>
<dbReference type="InterPro" id="IPR000157">
    <property type="entry name" value="TIR_dom"/>
</dbReference>
<evidence type="ECO:0000256" key="1">
    <source>
        <dbReference type="SAM" id="MobiDB-lite"/>
    </source>
</evidence>
<feature type="compositionally biased region" description="Basic and acidic residues" evidence="1">
    <location>
        <begin position="443"/>
        <end position="457"/>
    </location>
</feature>
<sequence length="728" mass="81648">GWDVSAVTDMSSMFFFAVNFNGNLNAWDVSSVTKMDSMFSAAMRFDGDVRDWNVSAVTDMSSMFHGAVSFSGVVGAWDVGSVTNMDEMFSSAREFIGDLKSWNVSSVTSMSKMFYAALRFNSDLSSWDVGSVTDMESMFYKAFKFDSDIGAWDVSRVANFRGMSEQADSFDQDLSAWQVNSDSNIDGIFSKSGMSILNKFRVCRSWNHPNTAKEARCAEIYLLFSSPALVVLLAVAVVKLRLFARGRDGLGYVGSALARSACSNPRPALPWTQEQQPQQQRVVAAAVLSYDVFLTHDWGSDELGRDNHERVKQVNDFLKSQGKTTWFDEDRLTHDITQQIARGIELSNKVAVFITQRYMEKLETDEEDYCREEFQAACNIAGARNMIGVVMEPRMLDQRRWRGPLQLKMGSRLFVDFSTDEAMHANGANLGTRSGEQNNNLKKKADSHAIEMEERRGEEVQGSRGRFCVQRGAMPPDVLEWVQHDVLFSCQPDSPLLGDPAVDYPTLPGHEYNEAYRVHQHAGVELPRKTIHPRFGTQIVKDRTTPRLSAWLSAFKEVNAEWIAELTRKLMAQAPHMGDLASKGRFFSDCSVQVHRGDQVTGDNLGWHIDTLNSILHMALSIRGTRTLHVQGIKDDDAAHKYEETAGNFYVSNPCTAMHAVEYPSTDWDHRIIAVQCRVLFTSEELDTLLLNKSVLFDPARDVVAQHILDNPLASPTMADVLKHFSTG</sequence>